<sequence length="155" mass="17294">MERDPSFQFAPRPRSTESNFLDASPNEQHFTEKEIANEVCQLAGARSIRKTVRMALKMESPNNIERKSYADLLCLPTKMYLESTLVPALINGIAHVERVRPVSPIKTLAVFLLKNKSFYETEAEIEADSKVGSGASKSKSRIAAMASKIISSYRV</sequence>
<dbReference type="Proteomes" id="UP001153636">
    <property type="component" value="Chromosome 2"/>
</dbReference>
<organism evidence="2 3">
    <name type="scientific">Psylliodes chrysocephalus</name>
    <dbReference type="NCBI Taxonomy" id="3402493"/>
    <lineage>
        <taxon>Eukaryota</taxon>
        <taxon>Metazoa</taxon>
        <taxon>Ecdysozoa</taxon>
        <taxon>Arthropoda</taxon>
        <taxon>Hexapoda</taxon>
        <taxon>Insecta</taxon>
        <taxon>Pterygota</taxon>
        <taxon>Neoptera</taxon>
        <taxon>Endopterygota</taxon>
        <taxon>Coleoptera</taxon>
        <taxon>Polyphaga</taxon>
        <taxon>Cucujiformia</taxon>
        <taxon>Chrysomeloidea</taxon>
        <taxon>Chrysomelidae</taxon>
        <taxon>Galerucinae</taxon>
        <taxon>Alticini</taxon>
        <taxon>Psylliodes</taxon>
    </lineage>
</organism>
<proteinExistence type="predicted"/>
<keyword evidence="3" id="KW-1185">Reference proteome</keyword>
<dbReference type="InterPro" id="IPR007858">
    <property type="entry name" value="Dpy-30_motif"/>
</dbReference>
<dbReference type="EMBL" id="OV651814">
    <property type="protein sequence ID" value="CAH1105881.1"/>
    <property type="molecule type" value="Genomic_DNA"/>
</dbReference>
<dbReference type="Pfam" id="PF05186">
    <property type="entry name" value="Dpy-30"/>
    <property type="match status" value="1"/>
</dbReference>
<evidence type="ECO:0000313" key="3">
    <source>
        <dbReference type="Proteomes" id="UP001153636"/>
    </source>
</evidence>
<gene>
    <name evidence="2" type="ORF">PSYICH_LOCUS6546</name>
</gene>
<dbReference type="OrthoDB" id="417678at2759"/>
<dbReference type="AlphaFoldDB" id="A0A9P0CX44"/>
<evidence type="ECO:0000256" key="1">
    <source>
        <dbReference type="SAM" id="MobiDB-lite"/>
    </source>
</evidence>
<name>A0A9P0CX44_9CUCU</name>
<accession>A0A9P0CX44</accession>
<dbReference type="Gene3D" id="1.20.890.10">
    <property type="entry name" value="cAMP-dependent protein kinase regulatory subunit, dimerization-anchoring domain"/>
    <property type="match status" value="1"/>
</dbReference>
<evidence type="ECO:0000313" key="2">
    <source>
        <dbReference type="EMBL" id="CAH1105881.1"/>
    </source>
</evidence>
<feature type="region of interest" description="Disordered" evidence="1">
    <location>
        <begin position="1"/>
        <end position="22"/>
    </location>
</feature>
<reference evidence="2" key="1">
    <citation type="submission" date="2022-01" db="EMBL/GenBank/DDBJ databases">
        <authorList>
            <person name="King R."/>
        </authorList>
    </citation>
    <scope>NUCLEOTIDE SEQUENCE</scope>
</reference>
<protein>
    <submittedName>
        <fullName evidence="2">Uncharacterized protein</fullName>
    </submittedName>
</protein>